<feature type="domain" description="MsrB" evidence="11">
    <location>
        <begin position="177"/>
        <end position="300"/>
    </location>
</feature>
<dbReference type="RefSeq" id="WP_377557267.1">
    <property type="nucleotide sequence ID" value="NZ_JBHUHQ010000021.1"/>
</dbReference>
<feature type="active site" description="Nucleophile" evidence="9">
    <location>
        <position position="289"/>
    </location>
</feature>
<evidence type="ECO:0000256" key="5">
    <source>
        <dbReference type="ARBA" id="ARBA00024679"/>
    </source>
</evidence>
<evidence type="ECO:0000259" key="11">
    <source>
        <dbReference type="PROSITE" id="PS51790"/>
    </source>
</evidence>
<gene>
    <name evidence="9 12" type="primary">msrB</name>
    <name evidence="10" type="synonym">msrA</name>
    <name evidence="12" type="ORF">ACFSJF_16140</name>
</gene>
<dbReference type="NCBIfam" id="TIGR00357">
    <property type="entry name" value="peptide-methionine (R)-S-oxide reductase MsrB"/>
    <property type="match status" value="1"/>
</dbReference>
<dbReference type="Pfam" id="PF01625">
    <property type="entry name" value="PMSR"/>
    <property type="match status" value="1"/>
</dbReference>
<comment type="caution">
    <text evidence="12">The sequence shown here is derived from an EMBL/GenBank/DDBJ whole genome shotgun (WGS) entry which is preliminary data.</text>
</comment>
<keyword evidence="13" id="KW-1185">Reference proteome</keyword>
<dbReference type="Gene3D" id="2.170.150.20">
    <property type="entry name" value="Peptide methionine sulfoxide reductase"/>
    <property type="match status" value="1"/>
</dbReference>
<dbReference type="PANTHER" id="PTHR10173:SF59">
    <property type="entry name" value="PEPTIDE METHIONINE SULFOXIDE REDUCTASE MSRA_MSRB"/>
    <property type="match status" value="1"/>
</dbReference>
<dbReference type="InterPro" id="IPR036509">
    <property type="entry name" value="Met_Sox_Rdtase_MsrA_sf"/>
</dbReference>
<comment type="similarity">
    <text evidence="9">Belongs to the MsrB Met sulfoxide reductase family.</text>
</comment>
<dbReference type="PROSITE" id="PS51790">
    <property type="entry name" value="MSRB"/>
    <property type="match status" value="1"/>
</dbReference>
<dbReference type="HAMAP" id="MF_01401">
    <property type="entry name" value="MsrA"/>
    <property type="match status" value="1"/>
</dbReference>
<evidence type="ECO:0000256" key="8">
    <source>
        <dbReference type="ARBA" id="ARBA00048782"/>
    </source>
</evidence>
<dbReference type="EC" id="1.8.4.12" evidence="9"/>
<evidence type="ECO:0000256" key="9">
    <source>
        <dbReference type="HAMAP-Rule" id="MF_01400"/>
    </source>
</evidence>
<evidence type="ECO:0000313" key="12">
    <source>
        <dbReference type="EMBL" id="MFD2045807.1"/>
    </source>
</evidence>
<evidence type="ECO:0000313" key="13">
    <source>
        <dbReference type="Proteomes" id="UP001597383"/>
    </source>
</evidence>
<accession>A0ABW4W5H9</accession>
<dbReference type="InterPro" id="IPR002579">
    <property type="entry name" value="Met_Sox_Rdtase_MsrB_dom"/>
</dbReference>
<comment type="similarity">
    <text evidence="2">In the N-terminal section; belongs to the MsrA Met sulfoxide reductase family.</text>
</comment>
<comment type="function">
    <text evidence="5 10">Has an important function as a repair enzyme for proteins that have been inactivated by oxidation. Catalyzes the reversible oxidation-reduction of methionine sulfoxide in proteins to methionine.</text>
</comment>
<organism evidence="12 13">
    <name type="scientific">Ornithinibacillus salinisoli</name>
    <dbReference type="NCBI Taxonomy" id="1848459"/>
    <lineage>
        <taxon>Bacteria</taxon>
        <taxon>Bacillati</taxon>
        <taxon>Bacillota</taxon>
        <taxon>Bacilli</taxon>
        <taxon>Bacillales</taxon>
        <taxon>Bacillaceae</taxon>
        <taxon>Ornithinibacillus</taxon>
    </lineage>
</organism>
<name>A0ABW4W5H9_9BACI</name>
<dbReference type="InterPro" id="IPR002569">
    <property type="entry name" value="Met_Sox_Rdtase_MsrA_dom"/>
</dbReference>
<dbReference type="SUPFAM" id="SSF51316">
    <property type="entry name" value="Mss4-like"/>
    <property type="match status" value="1"/>
</dbReference>
<evidence type="ECO:0000256" key="10">
    <source>
        <dbReference type="HAMAP-Rule" id="MF_01401"/>
    </source>
</evidence>
<dbReference type="NCBIfam" id="TIGR00401">
    <property type="entry name" value="msrA"/>
    <property type="match status" value="1"/>
</dbReference>
<dbReference type="HAMAP" id="MF_01400">
    <property type="entry name" value="MsrB"/>
    <property type="match status" value="1"/>
</dbReference>
<dbReference type="InterPro" id="IPR028427">
    <property type="entry name" value="Met_Sox_Rdtase_MsrB"/>
</dbReference>
<evidence type="ECO:0000256" key="3">
    <source>
        <dbReference type="ARBA" id="ARBA00023002"/>
    </source>
</evidence>
<comment type="catalytic activity">
    <reaction evidence="8 10">
        <text>[thioredoxin]-disulfide + L-methionine + H2O = L-methionine (S)-S-oxide + [thioredoxin]-dithiol</text>
        <dbReference type="Rhea" id="RHEA:19993"/>
        <dbReference type="Rhea" id="RHEA-COMP:10698"/>
        <dbReference type="Rhea" id="RHEA-COMP:10700"/>
        <dbReference type="ChEBI" id="CHEBI:15377"/>
        <dbReference type="ChEBI" id="CHEBI:29950"/>
        <dbReference type="ChEBI" id="CHEBI:50058"/>
        <dbReference type="ChEBI" id="CHEBI:57844"/>
        <dbReference type="ChEBI" id="CHEBI:58772"/>
        <dbReference type="EC" id="1.8.4.11"/>
    </reaction>
</comment>
<dbReference type="PANTHER" id="PTHR10173">
    <property type="entry name" value="METHIONINE SULFOXIDE REDUCTASE"/>
    <property type="match status" value="1"/>
</dbReference>
<feature type="active site" evidence="10">
    <location>
        <position position="13"/>
    </location>
</feature>
<comment type="similarity">
    <text evidence="10">Belongs to the MsrA Met sulfoxide reductase family.</text>
</comment>
<dbReference type="GO" id="GO:0033743">
    <property type="term" value="F:peptide-methionine (R)-S-oxide reductase activity"/>
    <property type="evidence" value="ECO:0007669"/>
    <property type="project" value="UniProtKB-EC"/>
</dbReference>
<sequence>MATSEVATFAGGCFWCMVEPFDQRPGIIRVISGYTGGEVENPTYEQVCSNTTGHVEAVQITFDPAIMAYEDLVETFWQQIDPTDPGGQFNDRGESYQTAIFYHNEKQKETAEHSKQELELSGKFSKPIATKILPAMPFYKAEEKHQDYYKKQSFHYRLYKKGSGREDFIKDTWRMDKSDLKQKLTPMQYHVTQENGTEQPFQNEYWDNQEEGIYVDVVSGKALFSSTDQYDAGCGWPSFTKPIDRYEVEENTDTSHGMVRTEIRSKTANSHLGHVFEDGPKEKGGLRYCMNSAAMRFVPKDKMEEEGYGKYLFIFANK</sequence>
<evidence type="ECO:0000256" key="1">
    <source>
        <dbReference type="ARBA" id="ARBA00008076"/>
    </source>
</evidence>
<dbReference type="Gene3D" id="3.30.1060.10">
    <property type="entry name" value="Peptide methionine sulphoxide reductase MsrA"/>
    <property type="match status" value="1"/>
</dbReference>
<keyword evidence="3 9" id="KW-0560">Oxidoreductase</keyword>
<dbReference type="EC" id="1.8.4.11" evidence="10"/>
<dbReference type="SUPFAM" id="SSF55068">
    <property type="entry name" value="Peptide methionine sulfoxide reductase"/>
    <property type="match status" value="1"/>
</dbReference>
<evidence type="ECO:0000256" key="6">
    <source>
        <dbReference type="ARBA" id="ARBA00047806"/>
    </source>
</evidence>
<dbReference type="Pfam" id="PF01641">
    <property type="entry name" value="SelR"/>
    <property type="match status" value="1"/>
</dbReference>
<proteinExistence type="inferred from homology"/>
<keyword evidence="4" id="KW-0511">Multifunctional enzyme</keyword>
<evidence type="ECO:0000256" key="2">
    <source>
        <dbReference type="ARBA" id="ARBA00011017"/>
    </source>
</evidence>
<comment type="similarity">
    <text evidence="1">In the C-terminal section; belongs to the MsrB Met sulfoxide reductase family.</text>
</comment>
<evidence type="ECO:0000256" key="4">
    <source>
        <dbReference type="ARBA" id="ARBA00023268"/>
    </source>
</evidence>
<comment type="catalytic activity">
    <reaction evidence="7 9">
        <text>L-methionyl-[protein] + [thioredoxin]-disulfide + H2O = L-methionyl-(R)-S-oxide-[protein] + [thioredoxin]-dithiol</text>
        <dbReference type="Rhea" id="RHEA:24164"/>
        <dbReference type="Rhea" id="RHEA-COMP:10698"/>
        <dbReference type="Rhea" id="RHEA-COMP:10700"/>
        <dbReference type="Rhea" id="RHEA-COMP:12313"/>
        <dbReference type="Rhea" id="RHEA-COMP:12314"/>
        <dbReference type="ChEBI" id="CHEBI:15377"/>
        <dbReference type="ChEBI" id="CHEBI:16044"/>
        <dbReference type="ChEBI" id="CHEBI:29950"/>
        <dbReference type="ChEBI" id="CHEBI:45764"/>
        <dbReference type="ChEBI" id="CHEBI:50058"/>
        <dbReference type="EC" id="1.8.4.12"/>
    </reaction>
</comment>
<dbReference type="EMBL" id="JBHUHQ010000021">
    <property type="protein sequence ID" value="MFD2045807.1"/>
    <property type="molecule type" value="Genomic_DNA"/>
</dbReference>
<comment type="caution">
    <text evidence="9">Lacks conserved residue(s) required for the propagation of feature annotation.</text>
</comment>
<protein>
    <recommendedName>
        <fullName evidence="9 10">Multifunctional fusion protein</fullName>
    </recommendedName>
    <domain>
        <recommendedName>
            <fullName evidence="10">Peptide methionine sulfoxide reductase MsrA</fullName>
            <shortName evidence="10">Protein-methionine-S-oxide reductase</shortName>
            <ecNumber evidence="10">1.8.4.11</ecNumber>
        </recommendedName>
        <alternativeName>
            <fullName evidence="10">Peptide-methionine (S)-S-oxide reductase</fullName>
            <shortName evidence="10">Peptide Met(O) reductase</shortName>
        </alternativeName>
    </domain>
    <domain>
        <recommendedName>
            <fullName evidence="9">Peptide methionine sulfoxide reductase MsrB</fullName>
            <ecNumber evidence="9">1.8.4.12</ecNumber>
        </recommendedName>
        <alternativeName>
            <fullName evidence="9">Peptide-methionine (R)-S-oxide reductase</fullName>
        </alternativeName>
    </domain>
</protein>
<comment type="catalytic activity">
    <reaction evidence="6 10">
        <text>L-methionyl-[protein] + [thioredoxin]-disulfide + H2O = L-methionyl-(S)-S-oxide-[protein] + [thioredoxin]-dithiol</text>
        <dbReference type="Rhea" id="RHEA:14217"/>
        <dbReference type="Rhea" id="RHEA-COMP:10698"/>
        <dbReference type="Rhea" id="RHEA-COMP:10700"/>
        <dbReference type="Rhea" id="RHEA-COMP:12313"/>
        <dbReference type="Rhea" id="RHEA-COMP:12315"/>
        <dbReference type="ChEBI" id="CHEBI:15377"/>
        <dbReference type="ChEBI" id="CHEBI:16044"/>
        <dbReference type="ChEBI" id="CHEBI:29950"/>
        <dbReference type="ChEBI" id="CHEBI:44120"/>
        <dbReference type="ChEBI" id="CHEBI:50058"/>
        <dbReference type="EC" id="1.8.4.11"/>
    </reaction>
</comment>
<dbReference type="Proteomes" id="UP001597383">
    <property type="component" value="Unassembled WGS sequence"/>
</dbReference>
<evidence type="ECO:0000256" key="7">
    <source>
        <dbReference type="ARBA" id="ARBA00048488"/>
    </source>
</evidence>
<reference evidence="13" key="1">
    <citation type="journal article" date="2019" name="Int. J. Syst. Evol. Microbiol.">
        <title>The Global Catalogue of Microorganisms (GCM) 10K type strain sequencing project: providing services to taxonomists for standard genome sequencing and annotation.</title>
        <authorList>
            <consortium name="The Broad Institute Genomics Platform"/>
            <consortium name="The Broad Institute Genome Sequencing Center for Infectious Disease"/>
            <person name="Wu L."/>
            <person name="Ma J."/>
        </authorList>
    </citation>
    <scope>NUCLEOTIDE SEQUENCE [LARGE SCALE GENOMIC DNA]</scope>
    <source>
        <strain evidence="13">R28</strain>
    </source>
</reference>
<dbReference type="InterPro" id="IPR011057">
    <property type="entry name" value="Mss4-like_sf"/>
</dbReference>